<dbReference type="Proteomes" id="UP000074119">
    <property type="component" value="Chromosome"/>
</dbReference>
<dbReference type="EMBL" id="CP014544">
    <property type="protein sequence ID" value="AMO70031.1"/>
    <property type="molecule type" value="Genomic_DNA"/>
</dbReference>
<organism evidence="1 2">
    <name type="scientific">Zhongshania aliphaticivorans</name>
    <dbReference type="NCBI Taxonomy" id="1470434"/>
    <lineage>
        <taxon>Bacteria</taxon>
        <taxon>Pseudomonadati</taxon>
        <taxon>Pseudomonadota</taxon>
        <taxon>Gammaproteobacteria</taxon>
        <taxon>Cellvibrionales</taxon>
        <taxon>Spongiibacteraceae</taxon>
        <taxon>Zhongshania</taxon>
    </lineage>
</organism>
<reference evidence="1 2" key="1">
    <citation type="submission" date="2015-12" db="EMBL/GenBank/DDBJ databases">
        <authorList>
            <person name="Shamseldin A."/>
            <person name="Moawad H."/>
            <person name="Abd El-Rahim W.M."/>
            <person name="Sadowsky M.J."/>
        </authorList>
    </citation>
    <scope>NUCLEOTIDE SEQUENCE [LARGE SCALE GENOMIC DNA]</scope>
    <source>
        <strain evidence="1 2">SM2</strain>
    </source>
</reference>
<protein>
    <submittedName>
        <fullName evidence="1">Uncharacterized protein</fullName>
    </submittedName>
</protein>
<evidence type="ECO:0000313" key="1">
    <source>
        <dbReference type="EMBL" id="AMO70031.1"/>
    </source>
</evidence>
<evidence type="ECO:0000313" key="2">
    <source>
        <dbReference type="Proteomes" id="UP000074119"/>
    </source>
</evidence>
<sequence length="66" mass="7366">MAFDRAASKNSAKSKKQTKKAIPNLGKVFLHNPITANPHTLNLVGCIYFVIFNSIPFHKLIIIQSE</sequence>
<dbReference type="AlphaFoldDB" id="A0A127M9V4"/>
<dbReference type="KEGG" id="zal:AZF00_17755"/>
<gene>
    <name evidence="1" type="ORF">AZF00_17755</name>
</gene>
<proteinExistence type="predicted"/>
<accession>A0A127M9V4</accession>
<name>A0A127M9V4_9GAMM</name>